<dbReference type="eggNOG" id="KOG1336">
    <property type="taxonomic scope" value="Eukaryota"/>
</dbReference>
<dbReference type="InterPro" id="IPR036188">
    <property type="entry name" value="FAD/NAD-bd_sf"/>
</dbReference>
<dbReference type="AlphaFoldDB" id="Q0C958"/>
<evidence type="ECO:0000313" key="2">
    <source>
        <dbReference type="EMBL" id="EAU29967.1"/>
    </source>
</evidence>
<evidence type="ECO:0000259" key="1">
    <source>
        <dbReference type="Pfam" id="PF07992"/>
    </source>
</evidence>
<dbReference type="HOGENOM" id="CLU_019845_0_0_1"/>
<dbReference type="InterPro" id="IPR023753">
    <property type="entry name" value="FAD/NAD-binding_dom"/>
</dbReference>
<dbReference type="Gene3D" id="3.50.50.100">
    <property type="match status" value="2"/>
</dbReference>
<dbReference type="GO" id="GO:0050660">
    <property type="term" value="F:flavin adenine dinucleotide binding"/>
    <property type="evidence" value="ECO:0007669"/>
    <property type="project" value="TreeGrafter"/>
</dbReference>
<dbReference type="GO" id="GO:0005737">
    <property type="term" value="C:cytoplasm"/>
    <property type="evidence" value="ECO:0007669"/>
    <property type="project" value="TreeGrafter"/>
</dbReference>
<evidence type="ECO:0000313" key="3">
    <source>
        <dbReference type="Proteomes" id="UP000007963"/>
    </source>
</evidence>
<organism evidence="2 3">
    <name type="scientific">Aspergillus terreus (strain NIH 2624 / FGSC A1156)</name>
    <dbReference type="NCBI Taxonomy" id="341663"/>
    <lineage>
        <taxon>Eukaryota</taxon>
        <taxon>Fungi</taxon>
        <taxon>Dikarya</taxon>
        <taxon>Ascomycota</taxon>
        <taxon>Pezizomycotina</taxon>
        <taxon>Eurotiomycetes</taxon>
        <taxon>Eurotiomycetidae</taxon>
        <taxon>Eurotiales</taxon>
        <taxon>Aspergillaceae</taxon>
        <taxon>Aspergillus</taxon>
        <taxon>Aspergillus subgen. Circumdati</taxon>
    </lineage>
</organism>
<dbReference type="Pfam" id="PF07992">
    <property type="entry name" value="Pyr_redox_2"/>
    <property type="match status" value="1"/>
</dbReference>
<reference evidence="3" key="1">
    <citation type="submission" date="2005-09" db="EMBL/GenBank/DDBJ databases">
        <title>Annotation of the Aspergillus terreus NIH2624 genome.</title>
        <authorList>
            <person name="Birren B.W."/>
            <person name="Lander E.S."/>
            <person name="Galagan J.E."/>
            <person name="Nusbaum C."/>
            <person name="Devon K."/>
            <person name="Henn M."/>
            <person name="Ma L.-J."/>
            <person name="Jaffe D.B."/>
            <person name="Butler J."/>
            <person name="Alvarez P."/>
            <person name="Gnerre S."/>
            <person name="Grabherr M."/>
            <person name="Kleber M."/>
            <person name="Mauceli E.W."/>
            <person name="Brockman W."/>
            <person name="Rounsley S."/>
            <person name="Young S.K."/>
            <person name="LaButti K."/>
            <person name="Pushparaj V."/>
            <person name="DeCaprio D."/>
            <person name="Crawford M."/>
            <person name="Koehrsen M."/>
            <person name="Engels R."/>
            <person name="Montgomery P."/>
            <person name="Pearson M."/>
            <person name="Howarth C."/>
            <person name="Larson L."/>
            <person name="Luoma S."/>
            <person name="White J."/>
            <person name="Alvarado L."/>
            <person name="Kodira C.D."/>
            <person name="Zeng Q."/>
            <person name="Oleary S."/>
            <person name="Yandava C."/>
            <person name="Denning D.W."/>
            <person name="Nierman W.C."/>
            <person name="Milne T."/>
            <person name="Madden K."/>
        </authorList>
    </citation>
    <scope>NUCLEOTIDE SEQUENCE [LARGE SCALE GENOMIC DNA]</scope>
    <source>
        <strain evidence="3">NIH 2624 / FGSC A1156</strain>
    </source>
</reference>
<dbReference type="PANTHER" id="PTHR43735">
    <property type="entry name" value="APOPTOSIS-INDUCING FACTOR 1"/>
    <property type="match status" value="1"/>
</dbReference>
<dbReference type="GeneID" id="4354119"/>
<dbReference type="OMA" id="THFQLTW"/>
<dbReference type="VEuPathDB" id="FungiDB:ATEG_09776"/>
<dbReference type="EMBL" id="CH476608">
    <property type="protein sequence ID" value="EAU29967.1"/>
    <property type="molecule type" value="Genomic_DNA"/>
</dbReference>
<dbReference type="RefSeq" id="XP_001218398.1">
    <property type="nucleotide sequence ID" value="XM_001218397.1"/>
</dbReference>
<protein>
    <recommendedName>
        <fullName evidence="1">FAD/NAD(P)-binding domain-containing protein</fullName>
    </recommendedName>
</protein>
<sequence>MLSNIVLGVKLLGALFSLLPKKLHLLLAQRIHRLTYRAVENPRNVVVIGAPFAGYHAARCLANSLPTGYRVVIIEKHSHFRLTWVLPRFSVVPGHAHKAFIPYGPYLDSAPAGSYQWIQGTVQTIIPEKDGSGTVELASGESVHYEYLGRYPEKNVTLVHSRDRLLNARFGRKLGEAALKELTGLGVKVRLGERVVKEGDQAVELRSGESIPCDYLVNCVGQRPNSGLIEALSAESVSESGHIKVQPTLQIAGPLFTRTYAAGDVIESDGVKNARGAIEQAEVVAENIVRAVNSRKQIEYHVRWWEGMTRLSVGLNKVVVWMSDGSTETTMAMKSPREDMESAEVWKYFGLKPFEEKSYL</sequence>
<name>Q0C958_ASPTN</name>
<dbReference type="GO" id="GO:0004174">
    <property type="term" value="F:electron-transferring-flavoprotein dehydrogenase activity"/>
    <property type="evidence" value="ECO:0007669"/>
    <property type="project" value="TreeGrafter"/>
</dbReference>
<dbReference type="STRING" id="341663.Q0C958"/>
<feature type="domain" description="FAD/NAD(P)-binding" evidence="1">
    <location>
        <begin position="153"/>
        <end position="281"/>
    </location>
</feature>
<dbReference type="SUPFAM" id="SSF51905">
    <property type="entry name" value="FAD/NAD(P)-binding domain"/>
    <property type="match status" value="1"/>
</dbReference>
<dbReference type="Proteomes" id="UP000007963">
    <property type="component" value="Unassembled WGS sequence"/>
</dbReference>
<dbReference type="PANTHER" id="PTHR43735:SF11">
    <property type="entry name" value="HYPOTHETICAL OXIDOREDUCTASE (EUROFUNG)"/>
    <property type="match status" value="1"/>
</dbReference>
<accession>Q0C958</accession>
<dbReference type="OrthoDB" id="202203at2759"/>
<proteinExistence type="predicted"/>
<gene>
    <name evidence="2" type="ORF">ATEG_09776</name>
</gene>